<organism evidence="3 4">
    <name type="scientific">Laetiporus sulphureus 93-53</name>
    <dbReference type="NCBI Taxonomy" id="1314785"/>
    <lineage>
        <taxon>Eukaryota</taxon>
        <taxon>Fungi</taxon>
        <taxon>Dikarya</taxon>
        <taxon>Basidiomycota</taxon>
        <taxon>Agaricomycotina</taxon>
        <taxon>Agaricomycetes</taxon>
        <taxon>Polyporales</taxon>
        <taxon>Laetiporus</taxon>
    </lineage>
</organism>
<accession>A0A165FHB7</accession>
<evidence type="ECO:0000313" key="4">
    <source>
        <dbReference type="Proteomes" id="UP000076871"/>
    </source>
</evidence>
<feature type="coiled-coil region" evidence="1">
    <location>
        <begin position="108"/>
        <end position="135"/>
    </location>
</feature>
<proteinExistence type="predicted"/>
<feature type="region of interest" description="Disordered" evidence="2">
    <location>
        <begin position="405"/>
        <end position="428"/>
    </location>
</feature>
<feature type="region of interest" description="Disordered" evidence="2">
    <location>
        <begin position="23"/>
        <end position="90"/>
    </location>
</feature>
<dbReference type="InterPro" id="IPR036610">
    <property type="entry name" value="PEBP-like_sf"/>
</dbReference>
<gene>
    <name evidence="3" type="ORF">LAESUDRAFT_696358</name>
</gene>
<dbReference type="PANTHER" id="PTHR11362">
    <property type="entry name" value="PHOSPHATIDYLETHANOLAMINE-BINDING PROTEIN"/>
    <property type="match status" value="1"/>
</dbReference>
<dbReference type="STRING" id="1314785.A0A165FHB7"/>
<dbReference type="Proteomes" id="UP000076871">
    <property type="component" value="Unassembled WGS sequence"/>
</dbReference>
<dbReference type="Gene3D" id="3.90.280.10">
    <property type="entry name" value="PEBP-like"/>
    <property type="match status" value="1"/>
</dbReference>
<protein>
    <submittedName>
        <fullName evidence="3">PEBP-like protein</fullName>
    </submittedName>
</protein>
<dbReference type="InParanoid" id="A0A165FHB7"/>
<dbReference type="SUPFAM" id="SSF49777">
    <property type="entry name" value="PEBP-like"/>
    <property type="match status" value="1"/>
</dbReference>
<name>A0A165FHB7_9APHY</name>
<dbReference type="Pfam" id="PF01161">
    <property type="entry name" value="PBP"/>
    <property type="match status" value="1"/>
</dbReference>
<dbReference type="OrthoDB" id="2153661at2759"/>
<evidence type="ECO:0000256" key="1">
    <source>
        <dbReference type="SAM" id="Coils"/>
    </source>
</evidence>
<sequence>MLAVRRLPRIRARLSGIRSYASLEAVSTPSDSVNLPPPSPPQADAPEPQAQKAAETGARTAEQETSQGNGEQTQRQWPTRRPRISLANPRDWNRPIAKGVLPAYDFASEYIREDSKALKKELAELRKDLAAAESLPESDRDVQVIEALKEKEKILKIQSEVNLPEVRWRAFNGLGNMKKAVYRHLLEQRWREDGPLDLLMERIHQMSVVPDLLPSLHPTLDLRVNFPEPPPKRVDLRRRVKHKYKKVEPGIFLLPQQTLEPPMLYTSVFHVERRLYTMLMVDLDIPDEENQTFTTFLHWMQPNISLSATSPSPIPLSSTHTPYIPPHPQRGTRYHRYVILILPQADPTTPIDVPVANDAERMGFDFRAFAETFELDGATGGGAHMWREVWDETVSKIYQDVLKTEEPRYGQPPKPDRYAHLKEEKRYS</sequence>
<dbReference type="InterPro" id="IPR035810">
    <property type="entry name" value="PEBP_euk"/>
</dbReference>
<keyword evidence="4" id="KW-1185">Reference proteome</keyword>
<dbReference type="InterPro" id="IPR008914">
    <property type="entry name" value="PEBP"/>
</dbReference>
<reference evidence="3 4" key="1">
    <citation type="journal article" date="2016" name="Mol. Biol. Evol.">
        <title>Comparative Genomics of Early-Diverging Mushroom-Forming Fungi Provides Insights into the Origins of Lignocellulose Decay Capabilities.</title>
        <authorList>
            <person name="Nagy L.G."/>
            <person name="Riley R."/>
            <person name="Tritt A."/>
            <person name="Adam C."/>
            <person name="Daum C."/>
            <person name="Floudas D."/>
            <person name="Sun H."/>
            <person name="Yadav J.S."/>
            <person name="Pangilinan J."/>
            <person name="Larsson K.H."/>
            <person name="Matsuura K."/>
            <person name="Barry K."/>
            <person name="Labutti K."/>
            <person name="Kuo R."/>
            <person name="Ohm R.A."/>
            <person name="Bhattacharya S.S."/>
            <person name="Shirouzu T."/>
            <person name="Yoshinaga Y."/>
            <person name="Martin F.M."/>
            <person name="Grigoriev I.V."/>
            <person name="Hibbett D.S."/>
        </authorList>
    </citation>
    <scope>NUCLEOTIDE SEQUENCE [LARGE SCALE GENOMIC DNA]</scope>
    <source>
        <strain evidence="3 4">93-53</strain>
    </source>
</reference>
<keyword evidence="1" id="KW-0175">Coiled coil</keyword>
<dbReference type="RefSeq" id="XP_040766711.1">
    <property type="nucleotide sequence ID" value="XM_040906267.1"/>
</dbReference>
<evidence type="ECO:0000313" key="3">
    <source>
        <dbReference type="EMBL" id="KZT08971.1"/>
    </source>
</evidence>
<dbReference type="Gene3D" id="1.20.58.1180">
    <property type="match status" value="1"/>
</dbReference>
<dbReference type="GeneID" id="63823296"/>
<dbReference type="AlphaFoldDB" id="A0A165FHB7"/>
<feature type="compositionally biased region" description="Low complexity" evidence="2">
    <location>
        <begin position="44"/>
        <end position="54"/>
    </location>
</feature>
<evidence type="ECO:0000256" key="2">
    <source>
        <dbReference type="SAM" id="MobiDB-lite"/>
    </source>
</evidence>
<dbReference type="EMBL" id="KV427613">
    <property type="protein sequence ID" value="KZT08971.1"/>
    <property type="molecule type" value="Genomic_DNA"/>
</dbReference>
<dbReference type="FunCoup" id="A0A165FHB7">
    <property type="interactions" value="15"/>
</dbReference>
<dbReference type="PANTHER" id="PTHR11362:SF82">
    <property type="entry name" value="PHOSPHATIDYLETHANOLAMINE-BINDING PROTEIN 4"/>
    <property type="match status" value="1"/>
</dbReference>
<dbReference type="CDD" id="cd00866">
    <property type="entry name" value="PEBP_euk"/>
    <property type="match status" value="1"/>
</dbReference>